<dbReference type="InterPro" id="IPR010998">
    <property type="entry name" value="Integrase_recombinase_N"/>
</dbReference>
<dbReference type="InterPro" id="IPR044068">
    <property type="entry name" value="CB"/>
</dbReference>
<proteinExistence type="predicted"/>
<accession>A0A0F9G648</accession>
<dbReference type="Gene3D" id="1.10.150.130">
    <property type="match status" value="1"/>
</dbReference>
<dbReference type="EMBL" id="LAZR01018986">
    <property type="protein sequence ID" value="KKL94208.1"/>
    <property type="molecule type" value="Genomic_DNA"/>
</dbReference>
<gene>
    <name evidence="3" type="ORF">LCGC14_1866980</name>
</gene>
<feature type="domain" description="Core-binding (CB)" evidence="2">
    <location>
        <begin position="1"/>
        <end position="51"/>
    </location>
</feature>
<reference evidence="3" key="1">
    <citation type="journal article" date="2015" name="Nature">
        <title>Complex archaea that bridge the gap between prokaryotes and eukaryotes.</title>
        <authorList>
            <person name="Spang A."/>
            <person name="Saw J.H."/>
            <person name="Jorgensen S.L."/>
            <person name="Zaremba-Niedzwiedzka K."/>
            <person name="Martijn J."/>
            <person name="Lind A.E."/>
            <person name="van Eijk R."/>
            <person name="Schleper C."/>
            <person name="Guy L."/>
            <person name="Ettema T.J."/>
        </authorList>
    </citation>
    <scope>NUCLEOTIDE SEQUENCE</scope>
</reference>
<sequence>MELEGSNLNIEVIGSEMVVNFLHYLETERGVKIRSRNQRLAGLRSFYHYLAIKCPQLSHHIQQILAIPQKRFESAQIIFLNDPEIDALLSTAFFKIVVTIFFLSSHFYR</sequence>
<evidence type="ECO:0000259" key="2">
    <source>
        <dbReference type="PROSITE" id="PS51900"/>
    </source>
</evidence>
<name>A0A0F9G648_9ZZZZ</name>
<protein>
    <recommendedName>
        <fullName evidence="2">Core-binding (CB) domain-containing protein</fullName>
    </recommendedName>
</protein>
<dbReference type="AlphaFoldDB" id="A0A0F9G648"/>
<organism evidence="3">
    <name type="scientific">marine sediment metagenome</name>
    <dbReference type="NCBI Taxonomy" id="412755"/>
    <lineage>
        <taxon>unclassified sequences</taxon>
        <taxon>metagenomes</taxon>
        <taxon>ecological metagenomes</taxon>
    </lineage>
</organism>
<evidence type="ECO:0000256" key="1">
    <source>
        <dbReference type="ARBA" id="ARBA00023125"/>
    </source>
</evidence>
<keyword evidence="1" id="KW-0238">DNA-binding</keyword>
<dbReference type="PROSITE" id="PS51900">
    <property type="entry name" value="CB"/>
    <property type="match status" value="1"/>
</dbReference>
<evidence type="ECO:0000313" key="3">
    <source>
        <dbReference type="EMBL" id="KKL94208.1"/>
    </source>
</evidence>
<comment type="caution">
    <text evidence="3">The sequence shown here is derived from an EMBL/GenBank/DDBJ whole genome shotgun (WGS) entry which is preliminary data.</text>
</comment>
<dbReference type="GO" id="GO:0003677">
    <property type="term" value="F:DNA binding"/>
    <property type="evidence" value="ECO:0007669"/>
    <property type="project" value="UniProtKB-KW"/>
</dbReference>